<protein>
    <submittedName>
        <fullName evidence="1">Uncharacterized protein</fullName>
    </submittedName>
</protein>
<dbReference type="EMBL" id="MLAU01052269">
    <property type="protein sequence ID" value="OIW21994.1"/>
    <property type="molecule type" value="Genomic_DNA"/>
</dbReference>
<comment type="caution">
    <text evidence="1">The sequence shown here is derived from an EMBL/GenBank/DDBJ whole genome shotgun (WGS) entry which is preliminary data.</text>
</comment>
<sequence length="58" mass="6762">MQWITMEWLHHLKIIMQARSKDFFSLSYDSLAVSARYQNSEIGFVSSSSGQSVWFLLC</sequence>
<dbReference type="AlphaFoldDB" id="A0A394DGM9"/>
<proteinExistence type="predicted"/>
<reference evidence="1 2" key="1">
    <citation type="journal article" date="2017" name="Plant Biotechnol. J.">
        <title>A comprehensive draft genome sequence for lupin (Lupinus angustifolius), an emerging health food: insights into plant-microbe interactions and legume evolution.</title>
        <authorList>
            <person name="Hane J.K."/>
            <person name="Ming Y."/>
            <person name="Kamphuis L.G."/>
            <person name="Nelson M.N."/>
            <person name="Garg G."/>
            <person name="Atkins C.A."/>
            <person name="Bayer P.E."/>
            <person name="Bravo A."/>
            <person name="Bringans S."/>
            <person name="Cannon S."/>
            <person name="Edwards D."/>
            <person name="Foley R."/>
            <person name="Gao L.L."/>
            <person name="Harrison M.J."/>
            <person name="Huang W."/>
            <person name="Hurgobin B."/>
            <person name="Li S."/>
            <person name="Liu C.W."/>
            <person name="McGrath A."/>
            <person name="Morahan G."/>
            <person name="Murray J."/>
            <person name="Weller J."/>
            <person name="Jian J."/>
            <person name="Singh K.B."/>
        </authorList>
    </citation>
    <scope>NUCLEOTIDE SEQUENCE [LARGE SCALE GENOMIC DNA]</scope>
    <source>
        <strain evidence="2">cv. Tanjil</strain>
        <tissue evidence="1">Whole plant</tissue>
    </source>
</reference>
<evidence type="ECO:0000313" key="2">
    <source>
        <dbReference type="Proteomes" id="UP000188354"/>
    </source>
</evidence>
<gene>
    <name evidence="1" type="ORF">TanjilG_28274</name>
</gene>
<evidence type="ECO:0000313" key="1">
    <source>
        <dbReference type="EMBL" id="OIW21994.1"/>
    </source>
</evidence>
<name>A0A394DGM9_LUPAN</name>
<keyword evidence="2" id="KW-1185">Reference proteome</keyword>
<dbReference type="Proteomes" id="UP000188354">
    <property type="component" value="Unassembled WGS sequence"/>
</dbReference>
<organism evidence="1 2">
    <name type="scientific">Lupinus angustifolius</name>
    <name type="common">Narrow-leaved blue lupine</name>
    <dbReference type="NCBI Taxonomy" id="3871"/>
    <lineage>
        <taxon>Eukaryota</taxon>
        <taxon>Viridiplantae</taxon>
        <taxon>Streptophyta</taxon>
        <taxon>Embryophyta</taxon>
        <taxon>Tracheophyta</taxon>
        <taxon>Spermatophyta</taxon>
        <taxon>Magnoliopsida</taxon>
        <taxon>eudicotyledons</taxon>
        <taxon>Gunneridae</taxon>
        <taxon>Pentapetalae</taxon>
        <taxon>rosids</taxon>
        <taxon>fabids</taxon>
        <taxon>Fabales</taxon>
        <taxon>Fabaceae</taxon>
        <taxon>Papilionoideae</taxon>
        <taxon>50 kb inversion clade</taxon>
        <taxon>genistoids sensu lato</taxon>
        <taxon>core genistoids</taxon>
        <taxon>Genisteae</taxon>
        <taxon>Lupinus</taxon>
    </lineage>
</organism>
<accession>A0A394DGM9</accession>
<dbReference type="Gramene" id="OIW21994">
    <property type="protein sequence ID" value="OIW21994"/>
    <property type="gene ID" value="TanjilG_28274"/>
</dbReference>